<dbReference type="Gene3D" id="3.40.190.10">
    <property type="entry name" value="Periplasmic binding protein-like II"/>
    <property type="match status" value="1"/>
</dbReference>
<feature type="chain" id="PRO_5046809043" evidence="4">
    <location>
        <begin position="23"/>
        <end position="442"/>
    </location>
</feature>
<dbReference type="SUPFAM" id="SSF53850">
    <property type="entry name" value="Periplasmic binding protein-like II"/>
    <property type="match status" value="1"/>
</dbReference>
<comment type="similarity">
    <text evidence="1">Belongs to the bacterial solute-binding protein 1 family.</text>
</comment>
<evidence type="ECO:0000313" key="5">
    <source>
        <dbReference type="EMBL" id="BDP43639.1"/>
    </source>
</evidence>
<geneLocation type="plasmid" evidence="5 6">
    <name>pDAETH-1</name>
</geneLocation>
<name>A0ABN6RL93_9DEIO</name>
<keyword evidence="3 4" id="KW-0732">Signal</keyword>
<dbReference type="PANTHER" id="PTHR30061:SF50">
    <property type="entry name" value="MALTOSE_MALTODEXTRIN-BINDING PERIPLASMIC PROTEIN"/>
    <property type="match status" value="1"/>
</dbReference>
<dbReference type="PANTHER" id="PTHR30061">
    <property type="entry name" value="MALTOSE-BINDING PERIPLASMIC PROTEIN"/>
    <property type="match status" value="1"/>
</dbReference>
<gene>
    <name evidence="5" type="ORF">DAETH_36080</name>
</gene>
<dbReference type="CDD" id="cd14748">
    <property type="entry name" value="PBP2_UgpB"/>
    <property type="match status" value="1"/>
</dbReference>
<accession>A0ABN6RL93</accession>
<evidence type="ECO:0000256" key="4">
    <source>
        <dbReference type="SAM" id="SignalP"/>
    </source>
</evidence>
<sequence length="442" mass="48167">MKKAPLTFALALGASFGLFALAQTGYRSSYTGPRVEITFWNGQSGDNRKYIDELVKRYNASHPNVSVRVTTPPGDTIAQQLPALVAGGRAPDVTSLIETMTIPNGLRGVIEEFTPPLLKQGNIDRARFYPALWNGATYGGKSYGVPVYNVAFAMFYNKDLLKKAGVSRAPRTRDEFLRAAQACTTDKAGRKPGQAGFDSRNLQTWGVGVPNGFFGATLAYSVLLQNGGNSVTEKTYDARFDTPEAAQAFGFVGDLVKRYNVSPTNMTEDSQQAAFRSGKQCFSITGTWVMVNYQGQKGLNFGVAPLPQLGGKSKTAWGGSGYLVLPKQRPGYDPNKRAAALDFINWFTLPENNLYFNQGGTMPTMPVVAKDKSYDNTPLAELFGGLNDVQIEAGFPWVDQVRGAWIGAWDNALSGKKDIRTALRDGETEAGKLVNQARKNFR</sequence>
<evidence type="ECO:0000313" key="6">
    <source>
        <dbReference type="Proteomes" id="UP001064971"/>
    </source>
</evidence>
<evidence type="ECO:0000256" key="2">
    <source>
        <dbReference type="ARBA" id="ARBA00022448"/>
    </source>
</evidence>
<dbReference type="Pfam" id="PF13416">
    <property type="entry name" value="SBP_bac_8"/>
    <property type="match status" value="1"/>
</dbReference>
<evidence type="ECO:0000256" key="1">
    <source>
        <dbReference type="ARBA" id="ARBA00008520"/>
    </source>
</evidence>
<evidence type="ECO:0000256" key="3">
    <source>
        <dbReference type="ARBA" id="ARBA00022729"/>
    </source>
</evidence>
<reference evidence="5" key="1">
    <citation type="submission" date="2022-07" db="EMBL/GenBank/DDBJ databases">
        <title>Complete Genome Sequence of the Radioresistant Bacterium Deinococcus aetherius ST0316, Isolated from the Air Dust collected in Lower Stratosphere above Japan.</title>
        <authorList>
            <person name="Satoh K."/>
            <person name="Hagiwara K."/>
            <person name="Katsumata K."/>
            <person name="Kubo A."/>
            <person name="Yokobori S."/>
            <person name="Yamagishi A."/>
            <person name="Oono Y."/>
            <person name="Narumi I."/>
        </authorList>
    </citation>
    <scope>NUCLEOTIDE SEQUENCE</scope>
    <source>
        <strain evidence="5">ST0316</strain>
        <plasmid evidence="5">pDAETH-1</plasmid>
    </source>
</reference>
<dbReference type="Proteomes" id="UP001064971">
    <property type="component" value="Plasmid pDAETH-1"/>
</dbReference>
<protein>
    <submittedName>
        <fullName evidence="5">ABC transporter substrate-binding protein</fullName>
    </submittedName>
</protein>
<proteinExistence type="inferred from homology"/>
<organism evidence="5 6">
    <name type="scientific">Deinococcus aetherius</name>
    <dbReference type="NCBI Taxonomy" id="200252"/>
    <lineage>
        <taxon>Bacteria</taxon>
        <taxon>Thermotogati</taxon>
        <taxon>Deinococcota</taxon>
        <taxon>Deinococci</taxon>
        <taxon>Deinococcales</taxon>
        <taxon>Deinococcaceae</taxon>
        <taxon>Deinococcus</taxon>
    </lineage>
</organism>
<dbReference type="EMBL" id="AP026561">
    <property type="protein sequence ID" value="BDP43639.1"/>
    <property type="molecule type" value="Genomic_DNA"/>
</dbReference>
<keyword evidence="6" id="KW-1185">Reference proteome</keyword>
<dbReference type="InterPro" id="IPR006059">
    <property type="entry name" value="SBP"/>
</dbReference>
<dbReference type="RefSeq" id="WP_264777510.1">
    <property type="nucleotide sequence ID" value="NZ_AP026561.1"/>
</dbReference>
<keyword evidence="2" id="KW-0813">Transport</keyword>
<keyword evidence="5" id="KW-0614">Plasmid</keyword>
<feature type="signal peptide" evidence="4">
    <location>
        <begin position="1"/>
        <end position="22"/>
    </location>
</feature>